<proteinExistence type="predicted"/>
<organism evidence="1 2">
    <name type="scientific">Cladonia borealis</name>
    <dbReference type="NCBI Taxonomy" id="184061"/>
    <lineage>
        <taxon>Eukaryota</taxon>
        <taxon>Fungi</taxon>
        <taxon>Dikarya</taxon>
        <taxon>Ascomycota</taxon>
        <taxon>Pezizomycotina</taxon>
        <taxon>Lecanoromycetes</taxon>
        <taxon>OSLEUM clade</taxon>
        <taxon>Lecanoromycetidae</taxon>
        <taxon>Lecanorales</taxon>
        <taxon>Lecanorineae</taxon>
        <taxon>Cladoniaceae</taxon>
        <taxon>Cladonia</taxon>
    </lineage>
</organism>
<gene>
    <name evidence="1" type="ORF">JMJ35_009628</name>
</gene>
<evidence type="ECO:0000313" key="1">
    <source>
        <dbReference type="EMBL" id="KAK0507739.1"/>
    </source>
</evidence>
<protein>
    <submittedName>
        <fullName evidence="1">Uncharacterized protein</fullName>
    </submittedName>
</protein>
<comment type="caution">
    <text evidence="1">The sequence shown here is derived from an EMBL/GenBank/DDBJ whole genome shotgun (WGS) entry which is preliminary data.</text>
</comment>
<keyword evidence="2" id="KW-1185">Reference proteome</keyword>
<evidence type="ECO:0000313" key="2">
    <source>
        <dbReference type="Proteomes" id="UP001166286"/>
    </source>
</evidence>
<dbReference type="EMBL" id="JAFEKC020000022">
    <property type="protein sequence ID" value="KAK0507739.1"/>
    <property type="molecule type" value="Genomic_DNA"/>
</dbReference>
<dbReference type="Proteomes" id="UP001166286">
    <property type="component" value="Unassembled WGS sequence"/>
</dbReference>
<dbReference type="AlphaFoldDB" id="A0AA39QTQ3"/>
<name>A0AA39QTQ3_9LECA</name>
<accession>A0AA39QTQ3</accession>
<sequence length="120" mass="13306">MASEDSAVNPVQTLGGRCAVISIESFAEIEKLAEVSEYNFVAAKLAEGPIEDLLDKLVGEPFEELAANFGRILAEVPFEQWADKSVGIQTERLEVRFVDTEVDLLAGHHRTPWLDAHLRK</sequence>
<reference evidence="1" key="1">
    <citation type="submission" date="2023-03" db="EMBL/GenBank/DDBJ databases">
        <title>Complete genome of Cladonia borealis.</title>
        <authorList>
            <person name="Park H."/>
        </authorList>
    </citation>
    <scope>NUCLEOTIDE SEQUENCE</scope>
    <source>
        <strain evidence="1">ANT050790</strain>
    </source>
</reference>